<comment type="subunit">
    <text evidence="2">Homotetramer.</text>
</comment>
<dbReference type="EMBL" id="JWIZ01000071">
    <property type="protein sequence ID" value="KMK50765.1"/>
    <property type="molecule type" value="Genomic_DNA"/>
</dbReference>
<evidence type="ECO:0000313" key="11">
    <source>
        <dbReference type="EMBL" id="KMK50765.1"/>
    </source>
</evidence>
<keyword evidence="4" id="KW-0443">Lipid metabolism</keyword>
<dbReference type="PANTHER" id="PTHR11066:SF34">
    <property type="entry name" value="ACYL-COENZYME A THIOESTERASE 8"/>
    <property type="match status" value="1"/>
</dbReference>
<evidence type="ECO:0000256" key="4">
    <source>
        <dbReference type="ARBA" id="ARBA00023098"/>
    </source>
</evidence>
<dbReference type="CDD" id="cd03444">
    <property type="entry name" value="Thioesterase_II_repeat1"/>
    <property type="match status" value="1"/>
</dbReference>
<evidence type="ECO:0000256" key="1">
    <source>
        <dbReference type="ARBA" id="ARBA00006538"/>
    </source>
</evidence>
<dbReference type="RefSeq" id="WP_047977653.1">
    <property type="nucleotide sequence ID" value="NZ_JWIZ01000071.1"/>
</dbReference>
<dbReference type="Pfam" id="PF13622">
    <property type="entry name" value="4HBT_3"/>
    <property type="match status" value="1"/>
</dbReference>
<dbReference type="GO" id="GO:0047617">
    <property type="term" value="F:fatty acyl-CoA hydrolase activity"/>
    <property type="evidence" value="ECO:0007669"/>
    <property type="project" value="UniProtKB-EC"/>
</dbReference>
<dbReference type="InterPro" id="IPR049449">
    <property type="entry name" value="TesB_ACOT8-like_N"/>
</dbReference>
<sequence length="294" mass="33418">MKNRLTQLIQLLTLTPLDEHRFCGQSEDLGLPQVFGGQIVAQSLAAAMQKVALERHLHSCHSYFIKAGEVGVPIIYHTEILRQGNSFTVVNVNATQHNHLLARTMASFQREETGFSHQVKMPNVAEPAAFASENQLIYALAAHLPPKLKAIFQTERPFDVRIKYPNNPFEPQRLPAEQQIWAKVNGEAPQDVRLHQCLAAYFSDFHCILTMLHPHARSVMQPTMRIATLDHSMWFHRAFDFNQWLLFALDSPNAYAGRGITRGQVFNPQGELLFSYQQEGLIREMPPENRAGKK</sequence>
<reference evidence="11 12" key="1">
    <citation type="submission" date="2014-12" db="EMBL/GenBank/DDBJ databases">
        <title>Reclassification of Actinobacillus muris as Muribacter muris.</title>
        <authorList>
            <person name="Christensen H."/>
            <person name="Nicklas W."/>
            <person name="Bisgaard M."/>
        </authorList>
    </citation>
    <scope>NUCLEOTIDE SEQUENCE [LARGE SCALE GENOMIC DNA]</scope>
    <source>
        <strain evidence="11 12">Ackerman80-443D</strain>
    </source>
</reference>
<dbReference type="InterPro" id="IPR029069">
    <property type="entry name" value="HotDog_dom_sf"/>
</dbReference>
<evidence type="ECO:0000313" key="12">
    <source>
        <dbReference type="Proteomes" id="UP000036270"/>
    </source>
</evidence>
<dbReference type="GO" id="GO:0009062">
    <property type="term" value="P:fatty acid catabolic process"/>
    <property type="evidence" value="ECO:0007669"/>
    <property type="project" value="TreeGrafter"/>
</dbReference>
<evidence type="ECO:0000259" key="10">
    <source>
        <dbReference type="Pfam" id="PF13622"/>
    </source>
</evidence>
<accession>A0A0J5P505</accession>
<evidence type="ECO:0000256" key="3">
    <source>
        <dbReference type="ARBA" id="ARBA00022801"/>
    </source>
</evidence>
<proteinExistence type="inferred from homology"/>
<comment type="similarity">
    <text evidence="1">Belongs to the C/M/P thioester hydrolase family.</text>
</comment>
<dbReference type="FunFam" id="2.40.160.210:FF:000001">
    <property type="entry name" value="Acyl-CoA thioesterase II"/>
    <property type="match status" value="1"/>
</dbReference>
<dbReference type="AlphaFoldDB" id="A0A0J5P505"/>
<comment type="catalytic activity">
    <reaction evidence="6">
        <text>a fatty acyl-CoA + H2O = a fatty acid + CoA + H(+)</text>
        <dbReference type="Rhea" id="RHEA:16781"/>
        <dbReference type="ChEBI" id="CHEBI:15377"/>
        <dbReference type="ChEBI" id="CHEBI:15378"/>
        <dbReference type="ChEBI" id="CHEBI:28868"/>
        <dbReference type="ChEBI" id="CHEBI:57287"/>
        <dbReference type="ChEBI" id="CHEBI:77636"/>
        <dbReference type="EC" id="3.1.2.20"/>
    </reaction>
    <physiologicalReaction direction="left-to-right" evidence="6">
        <dbReference type="Rhea" id="RHEA:16782"/>
    </physiologicalReaction>
</comment>
<dbReference type="GO" id="GO:0006637">
    <property type="term" value="P:acyl-CoA metabolic process"/>
    <property type="evidence" value="ECO:0007669"/>
    <property type="project" value="InterPro"/>
</dbReference>
<keyword evidence="12" id="KW-1185">Reference proteome</keyword>
<dbReference type="Gene3D" id="2.40.160.210">
    <property type="entry name" value="Acyl-CoA thioesterase, double hotdog domain"/>
    <property type="match status" value="1"/>
</dbReference>
<protein>
    <recommendedName>
        <fullName evidence="7">Acyl-CoA thioesterase 2</fullName>
        <ecNumber evidence="5">3.1.2.20</ecNumber>
    </recommendedName>
    <alternativeName>
        <fullName evidence="8">Thioesterase II</fullName>
    </alternativeName>
</protein>
<dbReference type="InterPro" id="IPR025652">
    <property type="entry name" value="TesB_C"/>
</dbReference>
<dbReference type="Proteomes" id="UP000036270">
    <property type="component" value="Unassembled WGS sequence"/>
</dbReference>
<feature type="domain" description="Acyl-CoA thioesterase 2 C-terminal" evidence="9">
    <location>
        <begin position="149"/>
        <end position="281"/>
    </location>
</feature>
<dbReference type="Pfam" id="PF02551">
    <property type="entry name" value="Acyl_CoA_thio"/>
    <property type="match status" value="1"/>
</dbReference>
<dbReference type="PATRIC" id="fig|67855.3.peg.2132"/>
<evidence type="ECO:0000259" key="9">
    <source>
        <dbReference type="Pfam" id="PF02551"/>
    </source>
</evidence>
<evidence type="ECO:0000256" key="6">
    <source>
        <dbReference type="ARBA" id="ARBA00050943"/>
    </source>
</evidence>
<organism evidence="11 12">
    <name type="scientific">Muribacter muris</name>
    <dbReference type="NCBI Taxonomy" id="67855"/>
    <lineage>
        <taxon>Bacteria</taxon>
        <taxon>Pseudomonadati</taxon>
        <taxon>Pseudomonadota</taxon>
        <taxon>Gammaproteobacteria</taxon>
        <taxon>Pasteurellales</taxon>
        <taxon>Pasteurellaceae</taxon>
        <taxon>Muribacter</taxon>
    </lineage>
</organism>
<evidence type="ECO:0000256" key="5">
    <source>
        <dbReference type="ARBA" id="ARBA00038894"/>
    </source>
</evidence>
<keyword evidence="3" id="KW-0378">Hydrolase</keyword>
<name>A0A0J5P505_9PAST</name>
<comment type="caution">
    <text evidence="11">The sequence shown here is derived from an EMBL/GenBank/DDBJ whole genome shotgun (WGS) entry which is preliminary data.</text>
</comment>
<dbReference type="EC" id="3.1.2.20" evidence="5"/>
<dbReference type="SUPFAM" id="SSF54637">
    <property type="entry name" value="Thioesterase/thiol ester dehydrase-isomerase"/>
    <property type="match status" value="2"/>
</dbReference>
<evidence type="ECO:0000256" key="2">
    <source>
        <dbReference type="ARBA" id="ARBA00011881"/>
    </source>
</evidence>
<dbReference type="GO" id="GO:0005829">
    <property type="term" value="C:cytosol"/>
    <property type="evidence" value="ECO:0007669"/>
    <property type="project" value="TreeGrafter"/>
</dbReference>
<dbReference type="InterPro" id="IPR003703">
    <property type="entry name" value="Acyl_CoA_thio"/>
</dbReference>
<evidence type="ECO:0000256" key="7">
    <source>
        <dbReference type="ARBA" id="ARBA00071120"/>
    </source>
</evidence>
<dbReference type="InterPro" id="IPR042171">
    <property type="entry name" value="Acyl-CoA_hotdog"/>
</dbReference>
<dbReference type="CDD" id="cd03445">
    <property type="entry name" value="Thioesterase_II_repeat2"/>
    <property type="match status" value="1"/>
</dbReference>
<gene>
    <name evidence="11" type="ORF">RO21_10060</name>
</gene>
<evidence type="ECO:0000256" key="8">
    <source>
        <dbReference type="ARBA" id="ARBA00079653"/>
    </source>
</evidence>
<dbReference type="PANTHER" id="PTHR11066">
    <property type="entry name" value="ACYL-COA THIOESTERASE"/>
    <property type="match status" value="1"/>
</dbReference>
<feature type="domain" description="Acyl-CoA thioesterase-like N-terminal HotDog" evidence="10">
    <location>
        <begin position="34"/>
        <end position="109"/>
    </location>
</feature>